<dbReference type="AlphaFoldDB" id="A0A368H325"/>
<reference evidence="1 2" key="1">
    <citation type="submission" date="2014-10" db="EMBL/GenBank/DDBJ databases">
        <title>Draft genome of the hookworm Ancylostoma caninum.</title>
        <authorList>
            <person name="Mitreva M."/>
        </authorList>
    </citation>
    <scope>NUCLEOTIDE SEQUENCE [LARGE SCALE GENOMIC DNA]</scope>
    <source>
        <strain evidence="1 2">Baltimore</strain>
    </source>
</reference>
<organism evidence="1 2">
    <name type="scientific">Ancylostoma caninum</name>
    <name type="common">Dog hookworm</name>
    <dbReference type="NCBI Taxonomy" id="29170"/>
    <lineage>
        <taxon>Eukaryota</taxon>
        <taxon>Metazoa</taxon>
        <taxon>Ecdysozoa</taxon>
        <taxon>Nematoda</taxon>
        <taxon>Chromadorea</taxon>
        <taxon>Rhabditida</taxon>
        <taxon>Rhabditina</taxon>
        <taxon>Rhabditomorpha</taxon>
        <taxon>Strongyloidea</taxon>
        <taxon>Ancylostomatidae</taxon>
        <taxon>Ancylostomatinae</taxon>
        <taxon>Ancylostoma</taxon>
    </lineage>
</organism>
<evidence type="ECO:0000313" key="2">
    <source>
        <dbReference type="Proteomes" id="UP000252519"/>
    </source>
</evidence>
<comment type="caution">
    <text evidence="1">The sequence shown here is derived from an EMBL/GenBank/DDBJ whole genome shotgun (WGS) entry which is preliminary data.</text>
</comment>
<sequence length="223" mass="25344">MASAPYDMAMITENCKRAKKSPYMLRDLPLVEKTIGGWQIIGHTVILTRGFETVACATIILPGLPLLRASFHAPPVEGHIHIIPFKDMQARILPDLKYSSEYENDEPQKALIEWAFVQDCDRNMNSSEVANGNELGVDSRSTLTVQIPKNYTFRFFALFVDNKLFTCSPIGNVEIRQIRRGRYILSQVSFFPYFCYMSNCKCSLSGFIFKDEVHMCSSIPILL</sequence>
<accession>A0A368H325</accession>
<protein>
    <submittedName>
        <fullName evidence="1">Uncharacterized protein</fullName>
    </submittedName>
</protein>
<proteinExistence type="predicted"/>
<keyword evidence="2" id="KW-1185">Reference proteome</keyword>
<dbReference type="EMBL" id="JOJR01000031">
    <property type="protein sequence ID" value="RCN49657.1"/>
    <property type="molecule type" value="Genomic_DNA"/>
</dbReference>
<dbReference type="OrthoDB" id="5846510at2759"/>
<evidence type="ECO:0000313" key="1">
    <source>
        <dbReference type="EMBL" id="RCN49657.1"/>
    </source>
</evidence>
<gene>
    <name evidence="1" type="ORF">ANCCAN_04281</name>
</gene>
<name>A0A368H325_ANCCA</name>
<dbReference type="Proteomes" id="UP000252519">
    <property type="component" value="Unassembled WGS sequence"/>
</dbReference>
<dbReference type="STRING" id="29170.A0A368H325"/>